<dbReference type="Gene3D" id="3.40.50.2300">
    <property type="match status" value="1"/>
</dbReference>
<gene>
    <name evidence="10" type="ORF">OCU04_001096</name>
</gene>
<dbReference type="InterPro" id="IPR036890">
    <property type="entry name" value="HATPase_C_sf"/>
</dbReference>
<organism evidence="10 11">
    <name type="scientific">Sclerotinia nivalis</name>
    <dbReference type="NCBI Taxonomy" id="352851"/>
    <lineage>
        <taxon>Eukaryota</taxon>
        <taxon>Fungi</taxon>
        <taxon>Dikarya</taxon>
        <taxon>Ascomycota</taxon>
        <taxon>Pezizomycotina</taxon>
        <taxon>Leotiomycetes</taxon>
        <taxon>Helotiales</taxon>
        <taxon>Sclerotiniaceae</taxon>
        <taxon>Sclerotinia</taxon>
    </lineage>
</organism>
<dbReference type="Pfam" id="PF00072">
    <property type="entry name" value="Response_reg"/>
    <property type="match status" value="1"/>
</dbReference>
<dbReference type="InterPro" id="IPR001789">
    <property type="entry name" value="Sig_transdc_resp-reg_receiver"/>
</dbReference>
<comment type="caution">
    <text evidence="10">The sequence shown here is derived from an EMBL/GenBank/DDBJ whole genome shotgun (WGS) entry which is preliminary data.</text>
</comment>
<evidence type="ECO:0000313" key="11">
    <source>
        <dbReference type="Proteomes" id="UP001152300"/>
    </source>
</evidence>
<dbReference type="InterPro" id="IPR011006">
    <property type="entry name" value="CheY-like_superfamily"/>
</dbReference>
<dbReference type="SUPFAM" id="SSF55874">
    <property type="entry name" value="ATPase domain of HSP90 chaperone/DNA topoisomerase II/histidine kinase"/>
    <property type="match status" value="1"/>
</dbReference>
<evidence type="ECO:0000256" key="7">
    <source>
        <dbReference type="SAM" id="MobiDB-lite"/>
    </source>
</evidence>
<accession>A0A9X0DP23</accession>
<keyword evidence="3 6" id="KW-0597">Phosphoprotein</keyword>
<dbReference type="GO" id="GO:0009927">
    <property type="term" value="F:histidine phosphotransfer kinase activity"/>
    <property type="evidence" value="ECO:0007669"/>
    <property type="project" value="TreeGrafter"/>
</dbReference>
<evidence type="ECO:0000256" key="6">
    <source>
        <dbReference type="PROSITE-ProRule" id="PRU00169"/>
    </source>
</evidence>
<dbReference type="AlphaFoldDB" id="A0A9X0DP23"/>
<feature type="region of interest" description="Disordered" evidence="7">
    <location>
        <begin position="635"/>
        <end position="663"/>
    </location>
</feature>
<dbReference type="OrthoDB" id="303614at2759"/>
<feature type="domain" description="Histidine kinase" evidence="8">
    <location>
        <begin position="574"/>
        <end position="863"/>
    </location>
</feature>
<dbReference type="InterPro" id="IPR003018">
    <property type="entry name" value="GAF"/>
</dbReference>
<dbReference type="Proteomes" id="UP001152300">
    <property type="component" value="Unassembled WGS sequence"/>
</dbReference>
<evidence type="ECO:0000259" key="8">
    <source>
        <dbReference type="PROSITE" id="PS50109"/>
    </source>
</evidence>
<dbReference type="SUPFAM" id="SSF52172">
    <property type="entry name" value="CheY-like"/>
    <property type="match status" value="1"/>
</dbReference>
<evidence type="ECO:0000256" key="4">
    <source>
        <dbReference type="ARBA" id="ARBA00022679"/>
    </source>
</evidence>
<proteinExistence type="predicted"/>
<dbReference type="PANTHER" id="PTHR43047">
    <property type="entry name" value="TWO-COMPONENT HISTIDINE PROTEIN KINASE"/>
    <property type="match status" value="1"/>
</dbReference>
<dbReference type="InterPro" id="IPR029016">
    <property type="entry name" value="GAF-like_dom_sf"/>
</dbReference>
<dbReference type="PANTHER" id="PTHR43047:SF72">
    <property type="entry name" value="OSMOSENSING HISTIDINE PROTEIN KINASE SLN1"/>
    <property type="match status" value="1"/>
</dbReference>
<reference evidence="10" key="1">
    <citation type="submission" date="2022-11" db="EMBL/GenBank/DDBJ databases">
        <title>Genome Resource of Sclerotinia nivalis Strain SnTB1, a Plant Pathogen Isolated from American Ginseng.</title>
        <authorList>
            <person name="Fan S."/>
        </authorList>
    </citation>
    <scope>NUCLEOTIDE SEQUENCE</scope>
    <source>
        <strain evidence="10">SnTB1</strain>
    </source>
</reference>
<protein>
    <recommendedName>
        <fullName evidence="2">histidine kinase</fullName>
        <ecNumber evidence="2">2.7.13.3</ecNumber>
    </recommendedName>
</protein>
<dbReference type="GO" id="GO:0000155">
    <property type="term" value="F:phosphorelay sensor kinase activity"/>
    <property type="evidence" value="ECO:0007669"/>
    <property type="project" value="InterPro"/>
</dbReference>
<dbReference type="Pfam" id="PF02518">
    <property type="entry name" value="HATPase_c"/>
    <property type="match status" value="1"/>
</dbReference>
<dbReference type="InterPro" id="IPR005467">
    <property type="entry name" value="His_kinase_dom"/>
</dbReference>
<dbReference type="Pfam" id="PF00512">
    <property type="entry name" value="HisKA"/>
    <property type="match status" value="1"/>
</dbReference>
<dbReference type="PRINTS" id="PR00344">
    <property type="entry name" value="BCTRLSENSOR"/>
</dbReference>
<dbReference type="Gene3D" id="1.10.287.130">
    <property type="match status" value="1"/>
</dbReference>
<dbReference type="CDD" id="cd00082">
    <property type="entry name" value="HisKA"/>
    <property type="match status" value="1"/>
</dbReference>
<name>A0A9X0DP23_9HELO</name>
<evidence type="ECO:0000256" key="1">
    <source>
        <dbReference type="ARBA" id="ARBA00000085"/>
    </source>
</evidence>
<evidence type="ECO:0000256" key="2">
    <source>
        <dbReference type="ARBA" id="ARBA00012438"/>
    </source>
</evidence>
<feature type="modified residue" description="4-aspartylphosphate" evidence="6">
    <location>
        <position position="1122"/>
    </location>
</feature>
<dbReference type="FunFam" id="3.30.450.40:FF:000083">
    <property type="entry name" value="Sensor histidine kinase/response regulator, putative (AFU_orthologue AFUA_4G00660)"/>
    <property type="match status" value="1"/>
</dbReference>
<feature type="compositionally biased region" description="Polar residues" evidence="7">
    <location>
        <begin position="646"/>
        <end position="663"/>
    </location>
</feature>
<dbReference type="PROSITE" id="PS50110">
    <property type="entry name" value="RESPONSE_REGULATORY"/>
    <property type="match status" value="1"/>
</dbReference>
<dbReference type="EC" id="2.7.13.3" evidence="2"/>
<dbReference type="SUPFAM" id="SSF47384">
    <property type="entry name" value="Homodimeric domain of signal transducing histidine kinase"/>
    <property type="match status" value="1"/>
</dbReference>
<keyword evidence="5" id="KW-0418">Kinase</keyword>
<feature type="domain" description="Response regulatory" evidence="9">
    <location>
        <begin position="1071"/>
        <end position="1198"/>
    </location>
</feature>
<dbReference type="EMBL" id="JAPEIS010000001">
    <property type="protein sequence ID" value="KAJ8070726.1"/>
    <property type="molecule type" value="Genomic_DNA"/>
</dbReference>
<feature type="region of interest" description="Disordered" evidence="7">
    <location>
        <begin position="1"/>
        <end position="46"/>
    </location>
</feature>
<dbReference type="InterPro" id="IPR003594">
    <property type="entry name" value="HATPase_dom"/>
</dbReference>
<evidence type="ECO:0000256" key="5">
    <source>
        <dbReference type="ARBA" id="ARBA00022777"/>
    </source>
</evidence>
<evidence type="ECO:0000259" key="9">
    <source>
        <dbReference type="PROSITE" id="PS50110"/>
    </source>
</evidence>
<dbReference type="SMART" id="SM00448">
    <property type="entry name" value="REC"/>
    <property type="match status" value="1"/>
</dbReference>
<feature type="compositionally biased region" description="Basic and acidic residues" evidence="7">
    <location>
        <begin position="1"/>
        <end position="22"/>
    </location>
</feature>
<dbReference type="InterPro" id="IPR036097">
    <property type="entry name" value="HisK_dim/P_sf"/>
</dbReference>
<sequence>MLSSSERKRIREVRRYYKRSPDDPPIAGENVPAESPETVRSVEKASSPNSTLTALMQLITWRLGAGRAMVSVVDDNAQYFLAEATKTLDLSDSSKHDPGDDLWMGCGGTIRSQALCAYTIEVVPEPNHYACFSVPDLMADPRFCNLPYVAGGPRFRYYAGTPLISNTGIPIGSVFVIDPRPREPATRAEIDFLGLMAKNVMEYLEMKRESVQLRRNDVMSKGLAALVEGQSRIPRQVVTDVVVKCQEVNGTRSDEANMINTNLRSSLIATDNSLATVTEQSLNNIVGPPRSLVGENPLYDISPNTPMGPLALTDAPATHDRILSRGANLLRESLDVDYTIFFDMSIGFSTSAENGQNGEVRSLEDAMLDASDTSNDFTSTSAHLVQENDISLLNISARPCSLNRRTNEAGSAKVRSFSTSASSSLDGNTLSCNLYRAPNEKDLQRLSKRYPKGKVWTFNGYDSESSEGEDSSPYEQMFAMQHNPQQRRRVRKTDRSIMKQCFPDSREVLFAPLSEAGTGLPIVACFAVSLRDIAIFTSDTEKAFVRGFLNSVSIEYNRISIAAADRQKGDFISSISHELKSPLHGILGSAELLSETNLDNDQFELCSTIETCGRVLQETLMDVLQYSKLNNLKKDKGAGGKVPNKNGDTSHSQQVSGESLTSGDMDSLPLDLARMCEDSVAIVAAAYMHHRSNSEHLLYRVMLPPGTTDRQGDRMLNKSSSVTVSLHIAFNDWHFFCSPGSVQRIIMNLVGNSLKYTSVGFIDISLTVESAKNSNPEVSTTPKILGDDDLVVLRVIDSGKGISSEFLKSKLFLAFSQESSLAPGTGLGLHIVDSLVRMYNGTIDVQSQIDHGTTVTVKLPLAKAASDLTSVAPADTLPKDQVDEVKRLLQQSKYSTFSTHGFHSGSSGYLNKSLHDYLTKWFGMNHDADDRAADIAFVTEERLDVFLSQLMIVGSFKPSLIIVVRYVPSHAHTSQQSSVFGIPFESLTIPFGPWKLLKTLLTCLSPKKEQLSPTTLAITENKYSYNSPLASPMPDIQMELGMSAARPVADEVLSDKPLTAPQSLWKPFQPTILCVDDNPINLRLLRAYFRKLKFDITCAENGAVAFEKYRLQPNGFDLVFMDISMPICDGYQSTRMIRFLDNLQQSISPKPLPPTRIVALSAAYSEKDMEKAKAAGVDDFYTKPMKVSRLETLMRNWGYLDL</sequence>
<dbReference type="SMART" id="SM00387">
    <property type="entry name" value="HATPase_c"/>
    <property type="match status" value="1"/>
</dbReference>
<dbReference type="Gene3D" id="3.30.565.10">
    <property type="entry name" value="Histidine kinase-like ATPase, C-terminal domain"/>
    <property type="match status" value="1"/>
</dbReference>
<evidence type="ECO:0000256" key="3">
    <source>
        <dbReference type="ARBA" id="ARBA00022553"/>
    </source>
</evidence>
<dbReference type="PROSITE" id="PS50109">
    <property type="entry name" value="HIS_KIN"/>
    <property type="match status" value="1"/>
</dbReference>
<keyword evidence="11" id="KW-1185">Reference proteome</keyword>
<dbReference type="Pfam" id="PF01590">
    <property type="entry name" value="GAF"/>
    <property type="match status" value="1"/>
</dbReference>
<dbReference type="InterPro" id="IPR003661">
    <property type="entry name" value="HisK_dim/P_dom"/>
</dbReference>
<dbReference type="SUPFAM" id="SSF55781">
    <property type="entry name" value="GAF domain-like"/>
    <property type="match status" value="1"/>
</dbReference>
<dbReference type="CDD" id="cd17546">
    <property type="entry name" value="REC_hyHK_CKI1_RcsC-like"/>
    <property type="match status" value="1"/>
</dbReference>
<keyword evidence="4" id="KW-0808">Transferase</keyword>
<dbReference type="InterPro" id="IPR004358">
    <property type="entry name" value="Sig_transdc_His_kin-like_C"/>
</dbReference>
<comment type="catalytic activity">
    <reaction evidence="1">
        <text>ATP + protein L-histidine = ADP + protein N-phospho-L-histidine.</text>
        <dbReference type="EC" id="2.7.13.3"/>
    </reaction>
</comment>
<evidence type="ECO:0000313" key="10">
    <source>
        <dbReference type="EMBL" id="KAJ8070726.1"/>
    </source>
</evidence>
<dbReference type="GO" id="GO:0005886">
    <property type="term" value="C:plasma membrane"/>
    <property type="evidence" value="ECO:0007669"/>
    <property type="project" value="TreeGrafter"/>
</dbReference>
<dbReference type="SMART" id="SM00388">
    <property type="entry name" value="HisKA"/>
    <property type="match status" value="1"/>
</dbReference>
<dbReference type="Gene3D" id="3.30.450.40">
    <property type="match status" value="1"/>
</dbReference>